<feature type="transmembrane region" description="Helical" evidence="1">
    <location>
        <begin position="55"/>
        <end position="76"/>
    </location>
</feature>
<dbReference type="RefSeq" id="WP_127918425.1">
    <property type="nucleotide sequence ID" value="NZ_RKLP01000014.1"/>
</dbReference>
<gene>
    <name evidence="2" type="ORF">EGT67_22970</name>
</gene>
<name>A0A3S3ACM1_9NOCA</name>
<reference evidence="2 3" key="1">
    <citation type="submission" date="2018-11" db="EMBL/GenBank/DDBJ databases">
        <title>Rhodococcus spongicola sp. nov. and Rhodococcus xishaensis sp. nov. from marine sponges.</title>
        <authorList>
            <person name="Li L."/>
            <person name="Lin H.W."/>
        </authorList>
    </citation>
    <scope>NUCLEOTIDE SEQUENCE [LARGE SCALE GENOMIC DNA]</scope>
    <source>
        <strain evidence="2 3">CCTCC AB2014297</strain>
    </source>
</reference>
<evidence type="ECO:0000256" key="1">
    <source>
        <dbReference type="SAM" id="Phobius"/>
    </source>
</evidence>
<keyword evidence="3" id="KW-1185">Reference proteome</keyword>
<accession>A0A3S3ACM1</accession>
<dbReference type="AlphaFoldDB" id="A0A3S3ACM1"/>
<dbReference type="EMBL" id="RKLP01000014">
    <property type="protein sequence ID" value="RVW07104.1"/>
    <property type="molecule type" value="Genomic_DNA"/>
</dbReference>
<keyword evidence="1" id="KW-1133">Transmembrane helix</keyword>
<keyword evidence="1" id="KW-0472">Membrane</keyword>
<keyword evidence="1" id="KW-0812">Transmembrane</keyword>
<comment type="caution">
    <text evidence="2">The sequence shown here is derived from an EMBL/GenBank/DDBJ whole genome shotgun (WGS) entry which is preliminary data.</text>
</comment>
<organism evidence="2 3">
    <name type="scientific">Prescottella agglutinans</name>
    <dbReference type="NCBI Taxonomy" id="1644129"/>
    <lineage>
        <taxon>Bacteria</taxon>
        <taxon>Bacillati</taxon>
        <taxon>Actinomycetota</taxon>
        <taxon>Actinomycetes</taxon>
        <taxon>Mycobacteriales</taxon>
        <taxon>Nocardiaceae</taxon>
        <taxon>Prescottella</taxon>
    </lineage>
</organism>
<feature type="transmembrane region" description="Helical" evidence="1">
    <location>
        <begin position="83"/>
        <end position="101"/>
    </location>
</feature>
<feature type="transmembrane region" description="Helical" evidence="1">
    <location>
        <begin position="12"/>
        <end position="35"/>
    </location>
</feature>
<proteinExistence type="predicted"/>
<evidence type="ECO:0000313" key="3">
    <source>
        <dbReference type="Proteomes" id="UP000286208"/>
    </source>
</evidence>
<dbReference type="OrthoDB" id="9853224at2"/>
<protein>
    <submittedName>
        <fullName evidence="2">Uncharacterized protein</fullName>
    </submittedName>
</protein>
<dbReference type="Proteomes" id="UP000286208">
    <property type="component" value="Unassembled WGS sequence"/>
</dbReference>
<sequence length="102" mass="10621">MDRLRLLSALAWWVGIVGLFVVPAWTVYVVLISEASFFGEVPSSTSVARAGEARVWGRVAATSAFAFVVAVAAGCFRGGVRAWGLAALAGIGAATTAFVWAM</sequence>
<evidence type="ECO:0000313" key="2">
    <source>
        <dbReference type="EMBL" id="RVW07104.1"/>
    </source>
</evidence>